<dbReference type="AlphaFoldDB" id="A0A1B2ELM3"/>
<feature type="chain" id="PRO_5008536069" description="DUF2059 domain-containing protein" evidence="1">
    <location>
        <begin position="23"/>
        <end position="165"/>
    </location>
</feature>
<organism evidence="3">
    <name type="scientific">Microvirga ossetica</name>
    <dbReference type="NCBI Taxonomy" id="1882682"/>
    <lineage>
        <taxon>Bacteria</taxon>
        <taxon>Pseudomonadati</taxon>
        <taxon>Pseudomonadota</taxon>
        <taxon>Alphaproteobacteria</taxon>
        <taxon>Hyphomicrobiales</taxon>
        <taxon>Methylobacteriaceae</taxon>
        <taxon>Microvirga</taxon>
    </lineage>
</organism>
<proteinExistence type="predicted"/>
<feature type="signal peptide" evidence="1">
    <location>
        <begin position="1"/>
        <end position="22"/>
    </location>
</feature>
<dbReference type="KEGG" id="moc:BB934_23785"/>
<sequence>MLKLARWFSLWSALVLPLAAQAQPTPSLDEKLNYIFDVSDVKNGFDIGYNVMKPRLLDKIQNSSSKITPEIADYISGLMDDEFVQIKPAMLDFVKEYYKRQFTEEEIVALYDFYRTPVGSRLATKLNAVTAGLLPEMQTFMSRQFAPRLSARVSNDARLRDVLKP</sequence>
<dbReference type="EMBL" id="CP016616">
    <property type="protein sequence ID" value="ANY80878.1"/>
    <property type="molecule type" value="Genomic_DNA"/>
</dbReference>
<dbReference type="RefSeq" id="WP_099511951.1">
    <property type="nucleotide sequence ID" value="NZ_CP016616.1"/>
</dbReference>
<dbReference type="Pfam" id="PF09832">
    <property type="entry name" value="DUF2059"/>
    <property type="match status" value="1"/>
</dbReference>
<accession>A0A1B2ELM3</accession>
<evidence type="ECO:0000256" key="1">
    <source>
        <dbReference type="SAM" id="SignalP"/>
    </source>
</evidence>
<reference evidence="3" key="1">
    <citation type="submission" date="2016-07" db="EMBL/GenBank/DDBJ databases">
        <title>Microvirga ossetica sp. nov. a new species of rhizobia isolated from root nodules of the legume species Vicia alpestris Steven originated from North Ossetia region in the Caucasus.</title>
        <authorList>
            <person name="Safronova V.I."/>
            <person name="Kuznetsova I.G."/>
            <person name="Sazanova A.L."/>
            <person name="Belimov A."/>
            <person name="Andronov E."/>
            <person name="Osledkin Y.S."/>
            <person name="Onishchuk O.P."/>
            <person name="Kurchak O.N."/>
            <person name="Shaposhnikov A.I."/>
            <person name="Willems A."/>
            <person name="Tikhonovich I.A."/>
        </authorList>
    </citation>
    <scope>NUCLEOTIDE SEQUENCE [LARGE SCALE GENOMIC DNA]</scope>
    <source>
        <strain evidence="3">V5/3M</strain>
    </source>
</reference>
<name>A0A1B2ELM3_9HYPH</name>
<dbReference type="OrthoDB" id="8019562at2"/>
<keyword evidence="1" id="KW-0732">Signal</keyword>
<protein>
    <recommendedName>
        <fullName evidence="2">DUF2059 domain-containing protein</fullName>
    </recommendedName>
</protein>
<evidence type="ECO:0000259" key="2">
    <source>
        <dbReference type="Pfam" id="PF09832"/>
    </source>
</evidence>
<evidence type="ECO:0000313" key="3">
    <source>
        <dbReference type="EMBL" id="ANY80878.1"/>
    </source>
</evidence>
<dbReference type="InterPro" id="IPR018637">
    <property type="entry name" value="DUF2059"/>
</dbReference>
<feature type="domain" description="DUF2059" evidence="2">
    <location>
        <begin position="90"/>
        <end position="141"/>
    </location>
</feature>
<gene>
    <name evidence="3" type="ORF">BB934_23785</name>
</gene>